<comment type="caution">
    <text evidence="4">The sequence shown here is derived from an EMBL/GenBank/DDBJ whole genome shotgun (WGS) entry which is preliminary data.</text>
</comment>
<dbReference type="GO" id="GO:0055130">
    <property type="term" value="P:D-alanine catabolic process"/>
    <property type="evidence" value="ECO:0007669"/>
    <property type="project" value="TreeGrafter"/>
</dbReference>
<dbReference type="SUPFAM" id="SSF54373">
    <property type="entry name" value="FAD-linked reductases, C-terminal domain"/>
    <property type="match status" value="1"/>
</dbReference>
<protein>
    <submittedName>
        <fullName evidence="4">D-amino acid dehydrogenase</fullName>
    </submittedName>
</protein>
<dbReference type="InterPro" id="IPR036188">
    <property type="entry name" value="FAD/NAD-bd_sf"/>
</dbReference>
<evidence type="ECO:0000313" key="4">
    <source>
        <dbReference type="EMBL" id="MPQ82812.1"/>
    </source>
</evidence>
<dbReference type="PANTHER" id="PTHR13847:SF280">
    <property type="entry name" value="D-AMINO ACID DEHYDROGENASE"/>
    <property type="match status" value="1"/>
</dbReference>
<dbReference type="GO" id="GO:0008718">
    <property type="term" value="F:D-amino-acid dehydrogenase activity"/>
    <property type="evidence" value="ECO:0007669"/>
    <property type="project" value="TreeGrafter"/>
</dbReference>
<reference evidence="4 5" key="1">
    <citation type="submission" date="2019-09" db="EMBL/GenBank/DDBJ databases">
        <title>The draft genomes of Allium pathogen Pseudomonas sp.</title>
        <authorList>
            <person name="Fujikawa T."/>
            <person name="Sawada H."/>
        </authorList>
    </citation>
    <scope>NUCLEOTIDE SEQUENCE [LARGE SCALE GENOMIC DNA]</scope>
    <source>
        <strain evidence="4 5">MAFF 730085</strain>
    </source>
</reference>
<dbReference type="Gene3D" id="3.50.50.60">
    <property type="entry name" value="FAD/NAD(P)-binding domain"/>
    <property type="match status" value="2"/>
</dbReference>
<dbReference type="RefSeq" id="WP_152748511.1">
    <property type="nucleotide sequence ID" value="NZ_JBLZPT010000008.1"/>
</dbReference>
<keyword evidence="2" id="KW-0560">Oxidoreductase</keyword>
<gene>
    <name evidence="4" type="ORF">F0170_01700</name>
</gene>
<evidence type="ECO:0000313" key="5">
    <source>
        <dbReference type="Proteomes" id="UP000325438"/>
    </source>
</evidence>
<dbReference type="Pfam" id="PF01266">
    <property type="entry name" value="DAO"/>
    <property type="match status" value="1"/>
</dbReference>
<dbReference type="NCBIfam" id="NF001933">
    <property type="entry name" value="PRK00711.1"/>
    <property type="match status" value="1"/>
</dbReference>
<evidence type="ECO:0000259" key="3">
    <source>
        <dbReference type="Pfam" id="PF01266"/>
    </source>
</evidence>
<dbReference type="PANTHER" id="PTHR13847">
    <property type="entry name" value="SARCOSINE DEHYDROGENASE-RELATED"/>
    <property type="match status" value="1"/>
</dbReference>
<dbReference type="GO" id="GO:0005737">
    <property type="term" value="C:cytoplasm"/>
    <property type="evidence" value="ECO:0007669"/>
    <property type="project" value="TreeGrafter"/>
</dbReference>
<sequence length="414" mass="45224">MKVLVLGAGLAGIPSAYYLARDGHEVTVIDRQSAPAMETSFANGSLLCQGHSYPWASPAAPRIMLKSFFRNDQALRIAPKIDPRLWSWLIKFLCECPRARADKHAATRLRLAAYSQAVMKEVVSDTQIEFHHIDKGLLYVYRTHHSMEEGLRQMRFLEQAGLNIEVVSGARVAELEPALKPVADKLVGGVYVPSDGTGDARLFTAELARVCAERGVKFMFNTQVLGLDIDNRKVRAVSTSKGLIAADAIVVAMGSYSSILLRKHGVNIDVFPVKGYSMTVPIERPEEAPTMGGLDEDNLLAFSVLGDRLRLTATAEFSGYDMSISRDDFRYMTQAAKDLFPTIGDYSKAELWCGLRPATPDGNPLFGATPISNLFLNTGHGSQGWTMSCGSGKVTADLIGGRTPDLDISAMLYQ</sequence>
<evidence type="ECO:0000256" key="2">
    <source>
        <dbReference type="ARBA" id="ARBA00023002"/>
    </source>
</evidence>
<dbReference type="Proteomes" id="UP000325438">
    <property type="component" value="Unassembled WGS sequence"/>
</dbReference>
<feature type="domain" description="FAD dependent oxidoreductase" evidence="3">
    <location>
        <begin position="2"/>
        <end position="398"/>
    </location>
</feature>
<dbReference type="SUPFAM" id="SSF51905">
    <property type="entry name" value="FAD/NAD(P)-binding domain"/>
    <property type="match status" value="1"/>
</dbReference>
<dbReference type="GO" id="GO:0005886">
    <property type="term" value="C:plasma membrane"/>
    <property type="evidence" value="ECO:0007669"/>
    <property type="project" value="TreeGrafter"/>
</dbReference>
<organism evidence="4 5">
    <name type="scientific">Pseudomonas kitaguniensis</name>
    <dbReference type="NCBI Taxonomy" id="2607908"/>
    <lineage>
        <taxon>Bacteria</taxon>
        <taxon>Pseudomonadati</taxon>
        <taxon>Pseudomonadota</taxon>
        <taxon>Gammaproteobacteria</taxon>
        <taxon>Pseudomonadales</taxon>
        <taxon>Pseudomonadaceae</taxon>
        <taxon>Pseudomonas</taxon>
    </lineage>
</organism>
<dbReference type="InterPro" id="IPR006076">
    <property type="entry name" value="FAD-dep_OxRdtase"/>
</dbReference>
<accession>A0A5N7JN71</accession>
<dbReference type="Gene3D" id="3.30.9.10">
    <property type="entry name" value="D-Amino Acid Oxidase, subunit A, domain 2"/>
    <property type="match status" value="1"/>
</dbReference>
<evidence type="ECO:0000256" key="1">
    <source>
        <dbReference type="ARBA" id="ARBA00009410"/>
    </source>
</evidence>
<dbReference type="EMBL" id="VUBA01000018">
    <property type="protein sequence ID" value="MPQ82812.1"/>
    <property type="molecule type" value="Genomic_DNA"/>
</dbReference>
<name>A0A5N7JN71_9PSED</name>
<proteinExistence type="inferred from homology"/>
<comment type="similarity">
    <text evidence="1">Belongs to the DadA oxidoreductase family.</text>
</comment>
<dbReference type="AlphaFoldDB" id="A0A5N7JN71"/>